<dbReference type="AlphaFoldDB" id="A0A7G6TTY7"/>
<dbReference type="RefSeq" id="WP_184514761.1">
    <property type="nucleotide sequence ID" value="NZ_CP050292.1"/>
</dbReference>
<proteinExistence type="predicted"/>
<evidence type="ECO:0000313" key="2">
    <source>
        <dbReference type="Proteomes" id="UP000515291"/>
    </source>
</evidence>
<organism evidence="1 2">
    <name type="scientific">Tardiphaga robiniae</name>
    <dbReference type="NCBI Taxonomy" id="943830"/>
    <lineage>
        <taxon>Bacteria</taxon>
        <taxon>Pseudomonadati</taxon>
        <taxon>Pseudomonadota</taxon>
        <taxon>Alphaproteobacteria</taxon>
        <taxon>Hyphomicrobiales</taxon>
        <taxon>Nitrobacteraceae</taxon>
        <taxon>Tardiphaga</taxon>
    </lineage>
</organism>
<dbReference type="Proteomes" id="UP000515291">
    <property type="component" value="Chromosome"/>
</dbReference>
<reference evidence="2" key="1">
    <citation type="journal article" date="2020" name="Mol. Plant Microbe">
        <title>Rhizobial microsymbionts of the narrowly endemic Oxytropis species growing in Kamchatka are characterized by significant genetic diversity and possess a set of genes that are associated with T3SS and T6SS secretion systems and can affect the development of symbiosis.</title>
        <authorList>
            <person name="Safronova V."/>
            <person name="Guro P."/>
            <person name="Sazanova A."/>
            <person name="Kuznetsova I."/>
            <person name="Belimov A."/>
            <person name="Yakubov V."/>
            <person name="Chirak E."/>
            <person name="Afonin A."/>
            <person name="Gogolev Y."/>
            <person name="Andronov E."/>
            <person name="Tikhonovich I."/>
        </authorList>
    </citation>
    <scope>NUCLEOTIDE SEQUENCE [LARGE SCALE GENOMIC DNA]</scope>
    <source>
        <strain evidence="2">581</strain>
    </source>
</reference>
<accession>A0A7G6TTY7</accession>
<dbReference type="EMBL" id="CP050292">
    <property type="protein sequence ID" value="QND70219.1"/>
    <property type="molecule type" value="Genomic_DNA"/>
</dbReference>
<gene>
    <name evidence="1" type="ORF">HB776_02415</name>
</gene>
<protein>
    <submittedName>
        <fullName evidence="1">Uncharacterized protein</fullName>
    </submittedName>
</protein>
<name>A0A7G6TTY7_9BRAD</name>
<evidence type="ECO:0000313" key="1">
    <source>
        <dbReference type="EMBL" id="QND70219.1"/>
    </source>
</evidence>
<sequence>MDGFKSLTTEQLLQEARDARACADERYAYFDACRKELLARHKATGETNLEGDGVTSILTREPYSEAWLKRNYGVSMKELPSECITEKVTPAIDWEKAGAWMADQNMPLEATYSAPEVGHVAARSRVPR</sequence>
<dbReference type="KEGG" id="trb:HB776_02415"/>